<proteinExistence type="predicted"/>
<feature type="compositionally biased region" description="Basic residues" evidence="1">
    <location>
        <begin position="35"/>
        <end position="55"/>
    </location>
</feature>
<feature type="non-terminal residue" evidence="2">
    <location>
        <position position="1"/>
    </location>
</feature>
<protein>
    <submittedName>
        <fullName evidence="2">Uncharacterized protein</fullName>
    </submittedName>
</protein>
<feature type="compositionally biased region" description="Basic and acidic residues" evidence="1">
    <location>
        <begin position="14"/>
        <end position="34"/>
    </location>
</feature>
<feature type="compositionally biased region" description="Basic residues" evidence="1">
    <location>
        <begin position="64"/>
        <end position="73"/>
    </location>
</feature>
<dbReference type="EMBL" id="CADCVP010000132">
    <property type="protein sequence ID" value="CAA9488624.1"/>
    <property type="molecule type" value="Genomic_DNA"/>
</dbReference>
<feature type="non-terminal residue" evidence="2">
    <location>
        <position position="82"/>
    </location>
</feature>
<dbReference type="AlphaFoldDB" id="A0A6J4S3X5"/>
<evidence type="ECO:0000313" key="2">
    <source>
        <dbReference type="EMBL" id="CAA9488624.1"/>
    </source>
</evidence>
<sequence length="82" mass="8969">ALHDAAPPHPAAGDPRRQKAGRPRDSHDRAAPKDRRARARGARSRRSHERSARRRAAGDAGAGRRVRRGNRGRRAADGRRGA</sequence>
<name>A0A6J4S3X5_9ACTN</name>
<evidence type="ECO:0000256" key="1">
    <source>
        <dbReference type="SAM" id="MobiDB-lite"/>
    </source>
</evidence>
<feature type="region of interest" description="Disordered" evidence="1">
    <location>
        <begin position="1"/>
        <end position="82"/>
    </location>
</feature>
<gene>
    <name evidence="2" type="ORF">AVDCRST_MAG69-1208</name>
</gene>
<organism evidence="2">
    <name type="scientific">uncultured Solirubrobacteraceae bacterium</name>
    <dbReference type="NCBI Taxonomy" id="1162706"/>
    <lineage>
        <taxon>Bacteria</taxon>
        <taxon>Bacillati</taxon>
        <taxon>Actinomycetota</taxon>
        <taxon>Thermoleophilia</taxon>
        <taxon>Solirubrobacterales</taxon>
        <taxon>Solirubrobacteraceae</taxon>
        <taxon>environmental samples</taxon>
    </lineage>
</organism>
<accession>A0A6J4S3X5</accession>
<reference evidence="2" key="1">
    <citation type="submission" date="2020-02" db="EMBL/GenBank/DDBJ databases">
        <authorList>
            <person name="Meier V. D."/>
        </authorList>
    </citation>
    <scope>NUCLEOTIDE SEQUENCE</scope>
    <source>
        <strain evidence="2">AVDCRST_MAG69</strain>
    </source>
</reference>